<dbReference type="GO" id="GO:0005524">
    <property type="term" value="F:ATP binding"/>
    <property type="evidence" value="ECO:0007669"/>
    <property type="project" value="UniProtKB-UniRule"/>
</dbReference>
<dbReference type="GO" id="GO:0051539">
    <property type="term" value="F:4 iron, 4 sulfur cluster binding"/>
    <property type="evidence" value="ECO:0007669"/>
    <property type="project" value="TreeGrafter"/>
</dbReference>
<sequence>MIKQFEQKKIEQMIKDMLLKSGINDVYTGQAVAEHLTGVECSEDRLKITLCLNYPCQSRHVELTGEIKNALQAQAQLFELSGDLLNTVTVVIEQRVQAQRIQQNLKRINGVKNIIAIASGKGGVGKSTTALNLALALQAEGARVGILDADIYGPSQPHLLGADTHPESKDKKSIEPVERFGLQTMSIGYLLEDQAVIWRAPMATGALLQLLQDTRWKDLDYLLLDLPPGTGDIQLTMSQKIPVSAAIMITTPQDIALLDVRRGVHMFNKVNIPVLGIIENMSTHICRQCGHEEAIFGTGGGQHLADEFDTELLGQLPLDLAIRQGADTGESILLAEPGGEISQHYYEIARRFAAKLSLQAKDFSHHFSNIIVES</sequence>
<evidence type="ECO:0000313" key="8">
    <source>
        <dbReference type="EMBL" id="QGO06176.1"/>
    </source>
</evidence>
<dbReference type="AlphaFoldDB" id="A0A9Q5YHN7"/>
<dbReference type="PANTHER" id="PTHR42961:SF2">
    <property type="entry name" value="IRON-SULFUR PROTEIN NUBPL"/>
    <property type="match status" value="1"/>
</dbReference>
<dbReference type="InterPro" id="IPR027417">
    <property type="entry name" value="P-loop_NTPase"/>
</dbReference>
<dbReference type="InterPro" id="IPR044304">
    <property type="entry name" value="NUBPL-like"/>
</dbReference>
<evidence type="ECO:0000256" key="3">
    <source>
        <dbReference type="ARBA" id="ARBA00022840"/>
    </source>
</evidence>
<proteinExistence type="inferred from homology"/>
<dbReference type="GO" id="GO:0140663">
    <property type="term" value="F:ATP-dependent FeS chaperone activity"/>
    <property type="evidence" value="ECO:0007669"/>
    <property type="project" value="InterPro"/>
</dbReference>
<feature type="binding site" evidence="7">
    <location>
        <begin position="120"/>
        <end position="127"/>
    </location>
    <ligand>
        <name>ATP</name>
        <dbReference type="ChEBI" id="CHEBI:30616"/>
    </ligand>
</feature>
<comment type="subunit">
    <text evidence="7">Homodimer.</text>
</comment>
<keyword evidence="1 7" id="KW-0479">Metal-binding</keyword>
<reference evidence="8 9" key="1">
    <citation type="submission" date="2019-04" db="EMBL/GenBank/DDBJ databases">
        <title>Complete genome sequencing of Piscirickettsia salmonis strain Psal-009.</title>
        <authorList>
            <person name="Schober I."/>
            <person name="Bunk B."/>
            <person name="Sproer C."/>
            <person name="Carril G.P."/>
            <person name="Riedel T."/>
            <person name="Flores-Herrera P.A."/>
            <person name="Nourdin-Galindo G."/>
            <person name="Marshall S.H."/>
            <person name="Overmann J."/>
        </authorList>
    </citation>
    <scope>NUCLEOTIDE SEQUENCE [LARGE SCALE GENOMIC DNA]</scope>
    <source>
        <strain evidence="8 9">Psal-009</strain>
    </source>
</reference>
<dbReference type="Proteomes" id="UP000422232">
    <property type="component" value="Chromosome"/>
</dbReference>
<dbReference type="InterPro" id="IPR000808">
    <property type="entry name" value="Mrp-like_CS"/>
</dbReference>
<keyword evidence="4 7" id="KW-0408">Iron</keyword>
<dbReference type="NCBIfam" id="NF008669">
    <property type="entry name" value="PRK11670.1"/>
    <property type="match status" value="1"/>
</dbReference>
<dbReference type="GO" id="GO:0016887">
    <property type="term" value="F:ATP hydrolysis activity"/>
    <property type="evidence" value="ECO:0007669"/>
    <property type="project" value="UniProtKB-UniRule"/>
</dbReference>
<dbReference type="PANTHER" id="PTHR42961">
    <property type="entry name" value="IRON-SULFUR PROTEIN NUBPL"/>
    <property type="match status" value="1"/>
</dbReference>
<keyword evidence="2 7" id="KW-0547">Nucleotide-binding</keyword>
<gene>
    <name evidence="8" type="primary">minD_1</name>
    <name evidence="8" type="ORF">Psal009_02081</name>
</gene>
<evidence type="ECO:0000256" key="7">
    <source>
        <dbReference type="HAMAP-Rule" id="MF_02040"/>
    </source>
</evidence>
<keyword evidence="9" id="KW-1185">Reference proteome</keyword>
<accession>A0A9Q5YHN7</accession>
<dbReference type="EMBL" id="CP038908">
    <property type="protein sequence ID" value="QGO06176.1"/>
    <property type="molecule type" value="Genomic_DNA"/>
</dbReference>
<evidence type="ECO:0000256" key="1">
    <source>
        <dbReference type="ARBA" id="ARBA00022723"/>
    </source>
</evidence>
<evidence type="ECO:0000256" key="5">
    <source>
        <dbReference type="ARBA" id="ARBA00023014"/>
    </source>
</evidence>
<dbReference type="GeneID" id="66741305"/>
<dbReference type="CDD" id="cd02037">
    <property type="entry name" value="Mrp_NBP35"/>
    <property type="match status" value="1"/>
</dbReference>
<dbReference type="FunFam" id="3.40.50.300:FF:000418">
    <property type="entry name" value="Iron-sulfur cluster carrier protein"/>
    <property type="match status" value="1"/>
</dbReference>
<evidence type="ECO:0000256" key="4">
    <source>
        <dbReference type="ARBA" id="ARBA00023004"/>
    </source>
</evidence>
<dbReference type="Pfam" id="PF10609">
    <property type="entry name" value="ParA"/>
    <property type="match status" value="1"/>
</dbReference>
<evidence type="ECO:0000256" key="6">
    <source>
        <dbReference type="ARBA" id="ARBA00024036"/>
    </source>
</evidence>
<evidence type="ECO:0000256" key="2">
    <source>
        <dbReference type="ARBA" id="ARBA00022741"/>
    </source>
</evidence>
<name>A0A9Q5YHN7_PISSA</name>
<evidence type="ECO:0000313" key="9">
    <source>
        <dbReference type="Proteomes" id="UP000422232"/>
    </source>
</evidence>
<dbReference type="InterPro" id="IPR019591">
    <property type="entry name" value="Mrp/NBP35_ATP-bd"/>
</dbReference>
<comment type="similarity">
    <text evidence="6 7">Belongs to the Mrp/NBP35 ATP-binding proteins family.</text>
</comment>
<dbReference type="RefSeq" id="WP_016211469.1">
    <property type="nucleotide sequence ID" value="NZ_CP012413.1"/>
</dbReference>
<comment type="function">
    <text evidence="7">Binds and transfers iron-sulfur (Fe-S) clusters to target apoproteins. Can hydrolyze ATP.</text>
</comment>
<dbReference type="HAMAP" id="MF_02040">
    <property type="entry name" value="Mrp_NBP35"/>
    <property type="match status" value="1"/>
</dbReference>
<dbReference type="PROSITE" id="PS01215">
    <property type="entry name" value="MRP"/>
    <property type="match status" value="1"/>
</dbReference>
<keyword evidence="7" id="KW-0378">Hydrolase</keyword>
<dbReference type="SUPFAM" id="SSF52540">
    <property type="entry name" value="P-loop containing nucleoside triphosphate hydrolases"/>
    <property type="match status" value="1"/>
</dbReference>
<keyword evidence="3 7" id="KW-0067">ATP-binding</keyword>
<keyword evidence="5 7" id="KW-0411">Iron-sulfur</keyword>
<dbReference type="GO" id="GO:0005829">
    <property type="term" value="C:cytosol"/>
    <property type="evidence" value="ECO:0007669"/>
    <property type="project" value="TreeGrafter"/>
</dbReference>
<dbReference type="Gene3D" id="3.40.50.300">
    <property type="entry name" value="P-loop containing nucleotide triphosphate hydrolases"/>
    <property type="match status" value="1"/>
</dbReference>
<organism evidence="8 9">
    <name type="scientific">Piscirickettsia salmonis</name>
    <dbReference type="NCBI Taxonomy" id="1238"/>
    <lineage>
        <taxon>Bacteria</taxon>
        <taxon>Pseudomonadati</taxon>
        <taxon>Pseudomonadota</taxon>
        <taxon>Gammaproteobacteria</taxon>
        <taxon>Thiotrichales</taxon>
        <taxon>Piscirickettsiaceae</taxon>
        <taxon>Piscirickettsia</taxon>
    </lineage>
</organism>
<dbReference type="GO" id="GO:0016226">
    <property type="term" value="P:iron-sulfur cluster assembly"/>
    <property type="evidence" value="ECO:0007669"/>
    <property type="project" value="InterPro"/>
</dbReference>
<protein>
    <recommendedName>
        <fullName evidence="7">Iron-sulfur cluster carrier protein</fullName>
    </recommendedName>
</protein>
<dbReference type="InterPro" id="IPR033756">
    <property type="entry name" value="YlxH/NBP35"/>
</dbReference>
<dbReference type="GO" id="GO:0046872">
    <property type="term" value="F:metal ion binding"/>
    <property type="evidence" value="ECO:0007669"/>
    <property type="project" value="UniProtKB-KW"/>
</dbReference>